<gene>
    <name evidence="1" type="ORF">MELIAE_LOCUS3303</name>
</gene>
<keyword evidence="2" id="KW-1185">Reference proteome</keyword>
<evidence type="ECO:0000313" key="1">
    <source>
        <dbReference type="EMBL" id="CAH0550500.1"/>
    </source>
</evidence>
<dbReference type="Proteomes" id="UP001154078">
    <property type="component" value="Chromosome 2"/>
</dbReference>
<proteinExistence type="predicted"/>
<reference evidence="1" key="1">
    <citation type="submission" date="2021-12" db="EMBL/GenBank/DDBJ databases">
        <authorList>
            <person name="King R."/>
        </authorList>
    </citation>
    <scope>NUCLEOTIDE SEQUENCE</scope>
</reference>
<evidence type="ECO:0000313" key="2">
    <source>
        <dbReference type="Proteomes" id="UP001154078"/>
    </source>
</evidence>
<organism evidence="1 2">
    <name type="scientific">Brassicogethes aeneus</name>
    <name type="common">Rape pollen beetle</name>
    <name type="synonym">Meligethes aeneus</name>
    <dbReference type="NCBI Taxonomy" id="1431903"/>
    <lineage>
        <taxon>Eukaryota</taxon>
        <taxon>Metazoa</taxon>
        <taxon>Ecdysozoa</taxon>
        <taxon>Arthropoda</taxon>
        <taxon>Hexapoda</taxon>
        <taxon>Insecta</taxon>
        <taxon>Pterygota</taxon>
        <taxon>Neoptera</taxon>
        <taxon>Endopterygota</taxon>
        <taxon>Coleoptera</taxon>
        <taxon>Polyphaga</taxon>
        <taxon>Cucujiformia</taxon>
        <taxon>Nitidulidae</taxon>
        <taxon>Meligethinae</taxon>
        <taxon>Brassicogethes</taxon>
    </lineage>
</organism>
<protein>
    <submittedName>
        <fullName evidence="1">Uncharacterized protein</fullName>
    </submittedName>
</protein>
<dbReference type="EMBL" id="OV121133">
    <property type="protein sequence ID" value="CAH0550500.1"/>
    <property type="molecule type" value="Genomic_DNA"/>
</dbReference>
<sequence>MLKLRRSRRDYGYDWNYYPHSKYYKYYKDVGSFGLYFNWPFGRSSIYNYQILPYPYMTEGIPSEQSFRNVRTMISLLRKPRYLNRGYDFDYYPHSRFYQRYREYGDLSLYFGWPLYSPAITTPVSPYFYDLIPSSDSFRSIRILGYKK</sequence>
<accession>A0A9P0AWM0</accession>
<name>A0A9P0AWM0_BRAAE</name>
<dbReference type="AlphaFoldDB" id="A0A9P0AWM0"/>